<dbReference type="InterPro" id="IPR036259">
    <property type="entry name" value="MFS_trans_sf"/>
</dbReference>
<feature type="transmembrane region" description="Helical" evidence="7">
    <location>
        <begin position="39"/>
        <end position="62"/>
    </location>
</feature>
<feature type="transmembrane region" description="Helical" evidence="7">
    <location>
        <begin position="7"/>
        <end position="27"/>
    </location>
</feature>
<feature type="transmembrane region" description="Helical" evidence="7">
    <location>
        <begin position="161"/>
        <end position="179"/>
    </location>
</feature>
<keyword evidence="3" id="KW-0813">Transport</keyword>
<comment type="similarity">
    <text evidence="2">Belongs to the major facilitator superfamily. TCR/Tet family.</text>
</comment>
<dbReference type="CDD" id="cd06174">
    <property type="entry name" value="MFS"/>
    <property type="match status" value="1"/>
</dbReference>
<evidence type="ECO:0000256" key="6">
    <source>
        <dbReference type="ARBA" id="ARBA00023136"/>
    </source>
</evidence>
<evidence type="ECO:0000313" key="10">
    <source>
        <dbReference type="Proteomes" id="UP000607645"/>
    </source>
</evidence>
<comment type="caution">
    <text evidence="9">The sequence shown here is derived from an EMBL/GenBank/DDBJ whole genome shotgun (WGS) entry which is preliminary data.</text>
</comment>
<organism evidence="9 10">
    <name type="scientific">Lawsonibacter faecis</name>
    <dbReference type="NCBI Taxonomy" id="2763052"/>
    <lineage>
        <taxon>Bacteria</taxon>
        <taxon>Bacillati</taxon>
        <taxon>Bacillota</taxon>
        <taxon>Clostridia</taxon>
        <taxon>Eubacteriales</taxon>
        <taxon>Oscillospiraceae</taxon>
        <taxon>Lawsonibacter</taxon>
    </lineage>
</organism>
<dbReference type="PRINTS" id="PR01035">
    <property type="entry name" value="TCRTETA"/>
</dbReference>
<evidence type="ECO:0000259" key="8">
    <source>
        <dbReference type="PROSITE" id="PS50850"/>
    </source>
</evidence>
<dbReference type="InterPro" id="IPR053160">
    <property type="entry name" value="MFS_DHA3_Transporter"/>
</dbReference>
<protein>
    <submittedName>
        <fullName evidence="9">MFS transporter</fullName>
    </submittedName>
</protein>
<feature type="domain" description="Major facilitator superfamily (MFS) profile" evidence="8">
    <location>
        <begin position="1"/>
        <end position="391"/>
    </location>
</feature>
<dbReference type="AlphaFoldDB" id="A0A8J6J9R6"/>
<dbReference type="RefSeq" id="WP_186918119.1">
    <property type="nucleotide sequence ID" value="NZ_JACOPQ010000001.1"/>
</dbReference>
<feature type="transmembrane region" description="Helical" evidence="7">
    <location>
        <begin position="304"/>
        <end position="324"/>
    </location>
</feature>
<reference evidence="9" key="1">
    <citation type="submission" date="2020-08" db="EMBL/GenBank/DDBJ databases">
        <title>Genome public.</title>
        <authorList>
            <person name="Liu C."/>
            <person name="Sun Q."/>
        </authorList>
    </citation>
    <scope>NUCLEOTIDE SEQUENCE</scope>
    <source>
        <strain evidence="9">NSJ-52</strain>
    </source>
</reference>
<keyword evidence="10" id="KW-1185">Reference proteome</keyword>
<feature type="transmembrane region" description="Helical" evidence="7">
    <location>
        <begin position="365"/>
        <end position="386"/>
    </location>
</feature>
<keyword evidence="5 7" id="KW-1133">Transmembrane helix</keyword>
<dbReference type="Pfam" id="PF07690">
    <property type="entry name" value="MFS_1"/>
    <property type="match status" value="1"/>
</dbReference>
<evidence type="ECO:0000256" key="2">
    <source>
        <dbReference type="ARBA" id="ARBA00007520"/>
    </source>
</evidence>
<dbReference type="PANTHER" id="PTHR23530">
    <property type="entry name" value="TRANSPORT PROTEIN-RELATED"/>
    <property type="match status" value="1"/>
</dbReference>
<comment type="subcellular location">
    <subcellularLocation>
        <location evidence="1">Cell membrane</location>
        <topology evidence="1">Multi-pass membrane protein</topology>
    </subcellularLocation>
</comment>
<dbReference type="PANTHER" id="PTHR23530:SF1">
    <property type="entry name" value="PERMEASE, MAJOR FACILITATOR SUPERFAMILY-RELATED"/>
    <property type="match status" value="1"/>
</dbReference>
<feature type="transmembrane region" description="Helical" evidence="7">
    <location>
        <begin position="246"/>
        <end position="265"/>
    </location>
</feature>
<evidence type="ECO:0000256" key="1">
    <source>
        <dbReference type="ARBA" id="ARBA00004651"/>
    </source>
</evidence>
<evidence type="ECO:0000256" key="3">
    <source>
        <dbReference type="ARBA" id="ARBA00022448"/>
    </source>
</evidence>
<name>A0A8J6J9R6_9FIRM</name>
<keyword evidence="4 7" id="KW-0812">Transmembrane</keyword>
<keyword evidence="6 7" id="KW-0472">Membrane</keyword>
<dbReference type="GO" id="GO:0005886">
    <property type="term" value="C:plasma membrane"/>
    <property type="evidence" value="ECO:0007669"/>
    <property type="project" value="UniProtKB-SubCell"/>
</dbReference>
<proteinExistence type="inferred from homology"/>
<dbReference type="InterPro" id="IPR011701">
    <property type="entry name" value="MFS"/>
</dbReference>
<evidence type="ECO:0000256" key="5">
    <source>
        <dbReference type="ARBA" id="ARBA00022989"/>
    </source>
</evidence>
<dbReference type="PROSITE" id="PS50850">
    <property type="entry name" value="MFS"/>
    <property type="match status" value="1"/>
</dbReference>
<gene>
    <name evidence="9" type="ORF">H8S62_00165</name>
</gene>
<dbReference type="InterPro" id="IPR001958">
    <property type="entry name" value="Tet-R_TetA/multi-R_MdtG-like"/>
</dbReference>
<accession>A0A8J6J9R6</accession>
<dbReference type="Gene3D" id="1.20.1250.20">
    <property type="entry name" value="MFS general substrate transporter like domains"/>
    <property type="match status" value="1"/>
</dbReference>
<dbReference type="InterPro" id="IPR020846">
    <property type="entry name" value="MFS_dom"/>
</dbReference>
<dbReference type="Proteomes" id="UP000607645">
    <property type="component" value="Unassembled WGS sequence"/>
</dbReference>
<feature type="transmembrane region" description="Helical" evidence="7">
    <location>
        <begin position="212"/>
        <end position="231"/>
    </location>
</feature>
<dbReference type="SUPFAM" id="SSF103473">
    <property type="entry name" value="MFS general substrate transporter"/>
    <property type="match status" value="1"/>
</dbReference>
<evidence type="ECO:0000256" key="4">
    <source>
        <dbReference type="ARBA" id="ARBA00022692"/>
    </source>
</evidence>
<feature type="transmembrane region" description="Helical" evidence="7">
    <location>
        <begin position="336"/>
        <end position="359"/>
    </location>
</feature>
<feature type="transmembrane region" description="Helical" evidence="7">
    <location>
        <begin position="277"/>
        <end position="298"/>
    </location>
</feature>
<sequence>MKPAQRLILFLHSFSGGVLMPILSLLLLERGCDLRTLPLVLGVYSATVILCEVPSGVCADLLGRKKTFLISCALGAGSMLALLLSGSVWALLSGFVLYGLSRAFSSGSLDALIIEEYAAAHGGEGYSAITGQLSLCQSVGLAAGAIGGGALPNWRGYGLHLMIRLVLAAAVGLLCMAFVREARQEHAGPRPSLRGYLGEAAGIVKGSRAMTGLLICLFSTGALVSLVEAYWQPMFTAIITPEQTPLLGVVSAVGFASAALGNVLIRRAKAAAGAAEWRRYAVLRIILAASAALFALQANVPGFFVFYGLLYLLLGGADVLEQTLMNRMVPDAQRAGLLSVASLSCQLGGLLACGVAGAAVGTLGFAGLCLTAGAAVLLCTAAALFLRKPRKSVTN</sequence>
<evidence type="ECO:0000313" key="9">
    <source>
        <dbReference type="EMBL" id="MBC5735421.1"/>
    </source>
</evidence>
<dbReference type="PROSITE" id="PS00216">
    <property type="entry name" value="SUGAR_TRANSPORT_1"/>
    <property type="match status" value="1"/>
</dbReference>
<dbReference type="InterPro" id="IPR005829">
    <property type="entry name" value="Sugar_transporter_CS"/>
</dbReference>
<dbReference type="EMBL" id="JACOPQ010000001">
    <property type="protein sequence ID" value="MBC5735421.1"/>
    <property type="molecule type" value="Genomic_DNA"/>
</dbReference>
<dbReference type="GO" id="GO:0022857">
    <property type="term" value="F:transmembrane transporter activity"/>
    <property type="evidence" value="ECO:0007669"/>
    <property type="project" value="InterPro"/>
</dbReference>
<feature type="transmembrane region" description="Helical" evidence="7">
    <location>
        <begin position="74"/>
        <end position="100"/>
    </location>
</feature>
<evidence type="ECO:0000256" key="7">
    <source>
        <dbReference type="SAM" id="Phobius"/>
    </source>
</evidence>